<keyword evidence="1" id="KW-0472">Membrane</keyword>
<sequence length="161" mass="18677">MRITWLTRGLFLLRRLHIVQFILVFLMCFFLLQLISFAFPGNWADNAVVNGMSDSKKVVFGIFFGPWLETVIYQSLIIGGICFFIKRPRYNFILSIGLSSILFGLSHWFSVYYIIWATVGGVFMGVAYYAARYRTNWAFMPVFIIHATWNSIAFLADLLTR</sequence>
<reference evidence="3 4" key="1">
    <citation type="journal article" date="2014" name="Int. J. Syst. Evol. Microbiol.">
        <title>Carboxylicivirga gen. nov. in the family Marinilabiliaceae with two novel species, Carboxylicivirga mesophila sp. nov. and Carboxylicivirga taeanensis sp. nov., and reclassification of Cytophaga fermentans as Saccharicrinis fermentans gen. nov., comb. nov.</title>
        <authorList>
            <person name="Yang S.H."/>
            <person name="Seo H.S."/>
            <person name="Woo J.H."/>
            <person name="Oh H.M."/>
            <person name="Jang H."/>
            <person name="Lee J.H."/>
            <person name="Kim S.J."/>
            <person name="Kwon K.K."/>
        </authorList>
    </citation>
    <scope>NUCLEOTIDE SEQUENCE [LARGE SCALE GENOMIC DNA]</scope>
    <source>
        <strain evidence="3 4">JCM 18290</strain>
    </source>
</reference>
<protein>
    <submittedName>
        <fullName evidence="3">CPBP family intramembrane metalloprotease</fullName>
        <ecNumber evidence="3">3.4.24.-</ecNumber>
    </submittedName>
</protein>
<feature type="transmembrane region" description="Helical" evidence="1">
    <location>
        <begin position="92"/>
        <end position="108"/>
    </location>
</feature>
<evidence type="ECO:0000259" key="2">
    <source>
        <dbReference type="Pfam" id="PF02517"/>
    </source>
</evidence>
<keyword evidence="3" id="KW-0482">Metalloprotease</keyword>
<feature type="transmembrane region" description="Helical" evidence="1">
    <location>
        <begin position="21"/>
        <end position="39"/>
    </location>
</feature>
<accession>A0ABS5K474</accession>
<evidence type="ECO:0000256" key="1">
    <source>
        <dbReference type="SAM" id="Phobius"/>
    </source>
</evidence>
<feature type="transmembrane region" description="Helical" evidence="1">
    <location>
        <begin position="114"/>
        <end position="131"/>
    </location>
</feature>
<dbReference type="Pfam" id="PF02517">
    <property type="entry name" value="Rce1-like"/>
    <property type="match status" value="1"/>
</dbReference>
<dbReference type="RefSeq" id="WP_212223653.1">
    <property type="nucleotide sequence ID" value="NZ_JAGUCN010000001.1"/>
</dbReference>
<feature type="domain" description="CAAX prenyl protease 2/Lysostaphin resistance protein A-like" evidence="2">
    <location>
        <begin position="58"/>
        <end position="151"/>
    </location>
</feature>
<keyword evidence="3" id="KW-0645">Protease</keyword>
<dbReference type="EC" id="3.4.24.-" evidence="3"/>
<dbReference type="EMBL" id="JAGUCN010000001">
    <property type="protein sequence ID" value="MBS2209825.1"/>
    <property type="molecule type" value="Genomic_DNA"/>
</dbReference>
<comment type="caution">
    <text evidence="3">The sequence shown here is derived from an EMBL/GenBank/DDBJ whole genome shotgun (WGS) entry which is preliminary data.</text>
</comment>
<keyword evidence="4" id="KW-1185">Reference proteome</keyword>
<name>A0ABS5K474_9BACT</name>
<feature type="transmembrane region" description="Helical" evidence="1">
    <location>
        <begin position="138"/>
        <end position="156"/>
    </location>
</feature>
<keyword evidence="1" id="KW-0812">Transmembrane</keyword>
<evidence type="ECO:0000313" key="4">
    <source>
        <dbReference type="Proteomes" id="UP000721861"/>
    </source>
</evidence>
<gene>
    <name evidence="3" type="ORF">KEM09_00310</name>
</gene>
<keyword evidence="1" id="KW-1133">Transmembrane helix</keyword>
<dbReference type="GO" id="GO:0008237">
    <property type="term" value="F:metallopeptidase activity"/>
    <property type="evidence" value="ECO:0007669"/>
    <property type="project" value="UniProtKB-KW"/>
</dbReference>
<dbReference type="InterPro" id="IPR003675">
    <property type="entry name" value="Rce1/LyrA-like_dom"/>
</dbReference>
<evidence type="ECO:0000313" key="3">
    <source>
        <dbReference type="EMBL" id="MBS2209825.1"/>
    </source>
</evidence>
<proteinExistence type="predicted"/>
<dbReference type="Proteomes" id="UP000721861">
    <property type="component" value="Unassembled WGS sequence"/>
</dbReference>
<feature type="transmembrane region" description="Helical" evidence="1">
    <location>
        <begin position="59"/>
        <end position="85"/>
    </location>
</feature>
<keyword evidence="3" id="KW-0378">Hydrolase</keyword>
<organism evidence="3 4">
    <name type="scientific">Carboxylicivirga mesophila</name>
    <dbReference type="NCBI Taxonomy" id="1166478"/>
    <lineage>
        <taxon>Bacteria</taxon>
        <taxon>Pseudomonadati</taxon>
        <taxon>Bacteroidota</taxon>
        <taxon>Bacteroidia</taxon>
        <taxon>Marinilabiliales</taxon>
        <taxon>Marinilabiliaceae</taxon>
        <taxon>Carboxylicivirga</taxon>
    </lineage>
</organism>